<evidence type="ECO:0000256" key="3">
    <source>
        <dbReference type="ARBA" id="ARBA00022989"/>
    </source>
</evidence>
<reference evidence="7 8" key="1">
    <citation type="submission" date="2014-03" db="EMBL/GenBank/DDBJ databases">
        <title>The draft genome sequence of Marivita geojedonensis KCTC 23882.</title>
        <authorList>
            <person name="Lai Q."/>
            <person name="Shao Z."/>
        </authorList>
    </citation>
    <scope>NUCLEOTIDE SEQUENCE [LARGE SCALE GENOMIC DNA]</scope>
    <source>
        <strain evidence="7 8">DPG-138</strain>
    </source>
</reference>
<evidence type="ECO:0000256" key="1">
    <source>
        <dbReference type="ARBA" id="ARBA00004141"/>
    </source>
</evidence>
<protein>
    <submittedName>
        <fullName evidence="7">Ferric reductase</fullName>
    </submittedName>
</protein>
<feature type="transmembrane region" description="Helical" evidence="5">
    <location>
        <begin position="37"/>
        <end position="64"/>
    </location>
</feature>
<comment type="subcellular location">
    <subcellularLocation>
        <location evidence="1">Membrane</location>
        <topology evidence="1">Multi-pass membrane protein</topology>
    </subcellularLocation>
</comment>
<feature type="transmembrane region" description="Helical" evidence="5">
    <location>
        <begin position="144"/>
        <end position="163"/>
    </location>
</feature>
<evidence type="ECO:0000259" key="6">
    <source>
        <dbReference type="Pfam" id="PF01794"/>
    </source>
</evidence>
<accession>A0A1X4NRL0</accession>
<evidence type="ECO:0000256" key="4">
    <source>
        <dbReference type="ARBA" id="ARBA00023136"/>
    </source>
</evidence>
<evidence type="ECO:0000313" key="7">
    <source>
        <dbReference type="EMBL" id="OSQ53570.1"/>
    </source>
</evidence>
<evidence type="ECO:0000256" key="2">
    <source>
        <dbReference type="ARBA" id="ARBA00022692"/>
    </source>
</evidence>
<dbReference type="GO" id="GO:0016020">
    <property type="term" value="C:membrane"/>
    <property type="evidence" value="ECO:0007669"/>
    <property type="project" value="UniProtKB-SubCell"/>
</dbReference>
<dbReference type="STRING" id="1123756.MGEO_02230"/>
<dbReference type="Pfam" id="PF01794">
    <property type="entry name" value="Ferric_reduct"/>
    <property type="match status" value="1"/>
</dbReference>
<gene>
    <name evidence="7" type="ORF">MGEO_02230</name>
</gene>
<feature type="transmembrane region" description="Helical" evidence="5">
    <location>
        <begin position="7"/>
        <end position="25"/>
    </location>
</feature>
<dbReference type="InterPro" id="IPR013130">
    <property type="entry name" value="Fe3_Rdtase_TM_dom"/>
</dbReference>
<feature type="transmembrane region" description="Helical" evidence="5">
    <location>
        <begin position="76"/>
        <end position="95"/>
    </location>
</feature>
<dbReference type="EMBL" id="JFKC01000001">
    <property type="protein sequence ID" value="OSQ53570.1"/>
    <property type="molecule type" value="Genomic_DNA"/>
</dbReference>
<name>A0A1X4NRL0_9RHOB</name>
<feature type="transmembrane region" description="Helical" evidence="5">
    <location>
        <begin position="175"/>
        <end position="195"/>
    </location>
</feature>
<sequence length="204" mass="21934">MSGLRAALIWGGLIAAVLVTCWYALSSPLLQWRDPIYILAGFAGVVGMVLLLLQPLLVGGLLPGLEALRGRRAHQVIGLALVLSVLVHVIGLWMTSPPDVIDALLFVSPTPFSDWGVIAMWAVFGAAVLAILRRRMGSRLRLWRIAHTGLAVVIVIGTVLHAVQIQGTMETVSKWVLAALIVMALGRVVAARRVWALLSASKSR</sequence>
<proteinExistence type="predicted"/>
<keyword evidence="8" id="KW-1185">Reference proteome</keyword>
<keyword evidence="4 5" id="KW-0472">Membrane</keyword>
<dbReference type="AlphaFoldDB" id="A0A1X4NRL0"/>
<keyword evidence="2 5" id="KW-0812">Transmembrane</keyword>
<evidence type="ECO:0000256" key="5">
    <source>
        <dbReference type="SAM" id="Phobius"/>
    </source>
</evidence>
<organism evidence="7 8">
    <name type="scientific">Marivita geojedonensis</name>
    <dbReference type="NCBI Taxonomy" id="1123756"/>
    <lineage>
        <taxon>Bacteria</taxon>
        <taxon>Pseudomonadati</taxon>
        <taxon>Pseudomonadota</taxon>
        <taxon>Alphaproteobacteria</taxon>
        <taxon>Rhodobacterales</taxon>
        <taxon>Roseobacteraceae</taxon>
        <taxon>Marivita</taxon>
    </lineage>
</organism>
<dbReference type="OrthoDB" id="7917288at2"/>
<keyword evidence="3 5" id="KW-1133">Transmembrane helix</keyword>
<comment type="caution">
    <text evidence="7">The sequence shown here is derived from an EMBL/GenBank/DDBJ whole genome shotgun (WGS) entry which is preliminary data.</text>
</comment>
<dbReference type="Proteomes" id="UP000193926">
    <property type="component" value="Unassembled WGS sequence"/>
</dbReference>
<evidence type="ECO:0000313" key="8">
    <source>
        <dbReference type="Proteomes" id="UP000193926"/>
    </source>
</evidence>
<feature type="domain" description="Ferric oxidoreductase" evidence="6">
    <location>
        <begin position="44"/>
        <end position="157"/>
    </location>
</feature>
<feature type="transmembrane region" description="Helical" evidence="5">
    <location>
        <begin position="115"/>
        <end position="132"/>
    </location>
</feature>